<feature type="compositionally biased region" description="Polar residues" evidence="1">
    <location>
        <begin position="222"/>
        <end position="233"/>
    </location>
</feature>
<dbReference type="SUPFAM" id="SSF82185">
    <property type="entry name" value="Histone H3 K4-specific methyltransferase SET7/9 N-terminal domain"/>
    <property type="match status" value="1"/>
</dbReference>
<protein>
    <recommendedName>
        <fullName evidence="4">MORN repeat variant</fullName>
    </recommendedName>
</protein>
<reference evidence="2 3" key="1">
    <citation type="submission" date="2019-09" db="EMBL/GenBank/DDBJ databases">
        <title>Prevotella A2879 sp. nov., isolated from an abscess of a patient.</title>
        <authorList>
            <person name="Buhl M."/>
            <person name="Oberhettinger P."/>
        </authorList>
    </citation>
    <scope>NUCLEOTIDE SEQUENCE [LARGE SCALE GENOMIC DNA]</scope>
    <source>
        <strain evidence="2 3">A2879</strain>
    </source>
</reference>
<sequence length="444" mass="50426">MVVVIGFAQTTNHSPIPKDAIFYNARWQGVATANKAAYYRVLTIDNRGAKMFYDYYITGQLRAEKHYISINRQDDKLTKLEGVCRTFYKSGKVESVMQYKNGVANGRALSFFPSGKVGMKLNYRNGVLDGPCYAYNEQGRVEYTTIWRDGSRISDSKGGKDYYINKVTNEDEFCERYRVRERVTMAQSRQVNTSTIDDKKIEKREAPASKVTSSTIKKDESQQANKASVPQQKVSKEMTEEERLIAEVKYPDAPVDVTESSKGNSSKKEKVKAPTIADECLFPFPYLCHILLDDTERLKDIPSLVALSKVFALKDSQTINGYSTQKEIIFHHNMYYDEQSGQDKVVGKQPRQIGYLGTFVDHQLMLERINLFTWSSDEMLSFARQAIEAGYHVLGGGDYQSLDGNFILEPKSSKVSDGSRSVLITFTHQPNLYGGLYHIQMDVR</sequence>
<dbReference type="Pfam" id="PF07661">
    <property type="entry name" value="MORN_2"/>
    <property type="match status" value="1"/>
</dbReference>
<evidence type="ECO:0000313" key="2">
    <source>
        <dbReference type="EMBL" id="MUL28837.1"/>
    </source>
</evidence>
<evidence type="ECO:0000313" key="3">
    <source>
        <dbReference type="Proteomes" id="UP000482295"/>
    </source>
</evidence>
<organism evidence="2 3">
    <name type="scientific">Prevotella vespertina</name>
    <dbReference type="NCBI Taxonomy" id="2608404"/>
    <lineage>
        <taxon>Bacteria</taxon>
        <taxon>Pseudomonadati</taxon>
        <taxon>Bacteroidota</taxon>
        <taxon>Bacteroidia</taxon>
        <taxon>Bacteroidales</taxon>
        <taxon>Prevotellaceae</taxon>
        <taxon>Prevotella</taxon>
    </lineage>
</organism>
<accession>A0A7C9LEK8</accession>
<evidence type="ECO:0000256" key="1">
    <source>
        <dbReference type="SAM" id="MobiDB-lite"/>
    </source>
</evidence>
<dbReference type="AlphaFoldDB" id="A0A7C9LEK8"/>
<gene>
    <name evidence="2" type="ORF">F0475_11160</name>
</gene>
<keyword evidence="3" id="KW-1185">Reference proteome</keyword>
<feature type="region of interest" description="Disordered" evidence="1">
    <location>
        <begin position="186"/>
        <end position="240"/>
    </location>
</feature>
<dbReference type="Gene3D" id="2.20.110.10">
    <property type="entry name" value="Histone H3 K4-specific methyltransferase SET7/9 N-terminal domain"/>
    <property type="match status" value="1"/>
</dbReference>
<name>A0A7C9LEK8_9BACT</name>
<feature type="compositionally biased region" description="Basic and acidic residues" evidence="1">
    <location>
        <begin position="196"/>
        <end position="207"/>
    </location>
</feature>
<feature type="compositionally biased region" description="Polar residues" evidence="1">
    <location>
        <begin position="186"/>
        <end position="195"/>
    </location>
</feature>
<dbReference type="InterPro" id="IPR011652">
    <property type="entry name" value="MORN_2"/>
</dbReference>
<dbReference type="EMBL" id="VVIQ01000015">
    <property type="protein sequence ID" value="MUL28837.1"/>
    <property type="molecule type" value="Genomic_DNA"/>
</dbReference>
<proteinExistence type="predicted"/>
<evidence type="ECO:0008006" key="4">
    <source>
        <dbReference type="Google" id="ProtNLM"/>
    </source>
</evidence>
<comment type="caution">
    <text evidence="2">The sequence shown here is derived from an EMBL/GenBank/DDBJ whole genome shotgun (WGS) entry which is preliminary data.</text>
</comment>
<dbReference type="Proteomes" id="UP000482295">
    <property type="component" value="Unassembled WGS sequence"/>
</dbReference>